<dbReference type="Pfam" id="PF04075">
    <property type="entry name" value="F420H2_quin_red"/>
    <property type="match status" value="1"/>
</dbReference>
<protein>
    <submittedName>
        <fullName evidence="3">Nitroreductase family deazaflavin-dependent oxidoreductase</fullName>
    </submittedName>
</protein>
<evidence type="ECO:0000256" key="1">
    <source>
        <dbReference type="ARBA" id="ARBA00008710"/>
    </source>
</evidence>
<accession>A0ABP4BDR3</accession>
<dbReference type="Proteomes" id="UP001501578">
    <property type="component" value="Unassembled WGS sequence"/>
</dbReference>
<gene>
    <name evidence="3" type="ORF">GCM10009560_65510</name>
</gene>
<comment type="caution">
    <text evidence="3">The sequence shown here is derived from an EMBL/GenBank/DDBJ whole genome shotgun (WGS) entry which is preliminary data.</text>
</comment>
<sequence>MTSKEDQDLIAYNQTIIDEFRANKGIVGGAFEGKPLLLITTKGARSGADRLCPLSYIEDDDRLVIAATNVGRADNPQWYHNLRADPSLTVEVGTDRFEASATEVGGDERERLWAGLVASNRRLGKYGSMTTRQIPVFVVERKPA</sequence>
<reference evidence="4" key="1">
    <citation type="journal article" date="2019" name="Int. J. Syst. Evol. Microbiol.">
        <title>The Global Catalogue of Microorganisms (GCM) 10K type strain sequencing project: providing services to taxonomists for standard genome sequencing and annotation.</title>
        <authorList>
            <consortium name="The Broad Institute Genomics Platform"/>
            <consortium name="The Broad Institute Genome Sequencing Center for Infectious Disease"/>
            <person name="Wu L."/>
            <person name="Ma J."/>
        </authorList>
    </citation>
    <scope>NUCLEOTIDE SEQUENCE [LARGE SCALE GENOMIC DNA]</scope>
    <source>
        <strain evidence="4">JCM 11136</strain>
    </source>
</reference>
<name>A0ABP4BDR3_9ACTN</name>
<evidence type="ECO:0000313" key="3">
    <source>
        <dbReference type="EMBL" id="GAA0948290.1"/>
    </source>
</evidence>
<dbReference type="PANTHER" id="PTHR39428">
    <property type="entry name" value="F420H(2)-DEPENDENT QUINONE REDUCTASE RV1261C"/>
    <property type="match status" value="1"/>
</dbReference>
<dbReference type="RefSeq" id="WP_343954066.1">
    <property type="nucleotide sequence ID" value="NZ_BAAAHQ010000042.1"/>
</dbReference>
<evidence type="ECO:0000256" key="2">
    <source>
        <dbReference type="ARBA" id="ARBA00049106"/>
    </source>
</evidence>
<comment type="similarity">
    <text evidence="1">Belongs to the F420H(2)-dependent quinone reductase family.</text>
</comment>
<dbReference type="Gene3D" id="2.30.110.10">
    <property type="entry name" value="Electron Transport, Fmn-binding Protein, Chain A"/>
    <property type="match status" value="1"/>
</dbReference>
<dbReference type="EMBL" id="BAAAHQ010000042">
    <property type="protein sequence ID" value="GAA0948290.1"/>
    <property type="molecule type" value="Genomic_DNA"/>
</dbReference>
<comment type="catalytic activity">
    <reaction evidence="2">
        <text>oxidized coenzyme F420-(gamma-L-Glu)(n) + a quinol + H(+) = reduced coenzyme F420-(gamma-L-Glu)(n) + a quinone</text>
        <dbReference type="Rhea" id="RHEA:39663"/>
        <dbReference type="Rhea" id="RHEA-COMP:12939"/>
        <dbReference type="Rhea" id="RHEA-COMP:14378"/>
        <dbReference type="ChEBI" id="CHEBI:15378"/>
        <dbReference type="ChEBI" id="CHEBI:24646"/>
        <dbReference type="ChEBI" id="CHEBI:132124"/>
        <dbReference type="ChEBI" id="CHEBI:133980"/>
        <dbReference type="ChEBI" id="CHEBI:139511"/>
    </reaction>
</comment>
<organism evidence="3 4">
    <name type="scientific">Nonomuraea longicatena</name>
    <dbReference type="NCBI Taxonomy" id="83682"/>
    <lineage>
        <taxon>Bacteria</taxon>
        <taxon>Bacillati</taxon>
        <taxon>Actinomycetota</taxon>
        <taxon>Actinomycetes</taxon>
        <taxon>Streptosporangiales</taxon>
        <taxon>Streptosporangiaceae</taxon>
        <taxon>Nonomuraea</taxon>
    </lineage>
</organism>
<dbReference type="NCBIfam" id="TIGR00026">
    <property type="entry name" value="hi_GC_TIGR00026"/>
    <property type="match status" value="1"/>
</dbReference>
<dbReference type="InterPro" id="IPR004378">
    <property type="entry name" value="F420H2_quin_Rdtase"/>
</dbReference>
<proteinExistence type="inferred from homology"/>
<keyword evidence="4" id="KW-1185">Reference proteome</keyword>
<dbReference type="InterPro" id="IPR012349">
    <property type="entry name" value="Split_barrel_FMN-bd"/>
</dbReference>
<evidence type="ECO:0000313" key="4">
    <source>
        <dbReference type="Proteomes" id="UP001501578"/>
    </source>
</evidence>
<dbReference type="PANTHER" id="PTHR39428:SF1">
    <property type="entry name" value="F420H(2)-DEPENDENT QUINONE REDUCTASE RV1261C"/>
    <property type="match status" value="1"/>
</dbReference>